<accession>A0A8H7LYE2</accession>
<evidence type="ECO:0000256" key="1">
    <source>
        <dbReference type="SAM" id="Coils"/>
    </source>
</evidence>
<reference evidence="3" key="1">
    <citation type="submission" date="2020-09" db="EMBL/GenBank/DDBJ databases">
        <title>Comparative genome analyses of four rice-infecting Rhizoctonia solani isolates reveal extensive enrichment of homogalacturonan modification genes.</title>
        <authorList>
            <person name="Lee D.-Y."/>
            <person name="Jeon J."/>
            <person name="Kim K.-T."/>
            <person name="Cheong K."/>
            <person name="Song H."/>
            <person name="Choi G."/>
            <person name="Ko J."/>
            <person name="Opiyo S.O."/>
            <person name="Zuo S."/>
            <person name="Madhav S."/>
            <person name="Lee Y.-H."/>
            <person name="Wang G.-L."/>
        </authorList>
    </citation>
    <scope>NUCLEOTIDE SEQUENCE</scope>
    <source>
        <strain evidence="3">AG1-IA WGL</strain>
    </source>
</reference>
<dbReference type="AlphaFoldDB" id="A0A8H7LYE2"/>
<evidence type="ECO:0000256" key="2">
    <source>
        <dbReference type="SAM" id="MobiDB-lite"/>
    </source>
</evidence>
<dbReference type="EMBL" id="JACYCD010000023">
    <property type="protein sequence ID" value="KAF8713399.1"/>
    <property type="molecule type" value="Genomic_DNA"/>
</dbReference>
<dbReference type="InterPro" id="IPR027417">
    <property type="entry name" value="P-loop_NTPase"/>
</dbReference>
<proteinExistence type="predicted"/>
<dbReference type="OrthoDB" id="3222645at2759"/>
<name>A0A8H7LYE2_9AGAM</name>
<comment type="caution">
    <text evidence="3">The sequence shown here is derived from an EMBL/GenBank/DDBJ whole genome shotgun (WGS) entry which is preliminary data.</text>
</comment>
<sequence length="611" mass="68842">MVDTGVGTSGGNSSTPIETGNHNYPSQDPPPRPTKPTRELPLHETERPATKETRTRVAQKDPIRVLVLGRSGSGKTHTIQTLCHSGTRPMDIRLYNPTKKPYSKSVLMDGLTFELIDTPGFDNIDMSDAEVFTEIADYLLEPHRIKLGITGIIYVHRTGDTTQSRSLSRNLKVLTDVLLQEVGTRRLMVLELQLGAQKTSHAALADEIRSPRSVFNRVWALGADISHNSDRRGFLELLESYVSQTPIMLPIQSGNSRDSCSAFTARVERILGYYEQESMKSLLRNQERELQEIYQANLARQRESELQLRMRLKESELEYSSLRSQLQLQENMEQSEIVQSLDDLNRMIDDVGRSISAYLTDTYVSTALSKDPSSATSLDSVDLPKLKELLEHSDGKPSLVMSLDGRGMQIESFFDFSIRLIICRHLLTSIFRPFHPAIRSNLSRVLHETSENIRKQAPQAIAGKWRSETFKNLYGNQQGKREEHIDARMDMLVNDQFKTLVGSVLGLSVSFTKDHISRLRHLIETAWDWNSKLKGEVIMLGDFIQTGFRPRARFNPELMEEFEASPRSPRPRYVLGTLALGLSSQRALGGGNPVEETTVCKAVVLTNNAFA</sequence>
<protein>
    <submittedName>
        <fullName evidence="3">50S ribosome-binding GTPase</fullName>
    </submittedName>
</protein>
<evidence type="ECO:0000313" key="3">
    <source>
        <dbReference type="EMBL" id="KAF8713399.1"/>
    </source>
</evidence>
<gene>
    <name evidence="3" type="ORF">RHS03_00813</name>
</gene>
<organism evidence="3 4">
    <name type="scientific">Rhizoctonia solani</name>
    <dbReference type="NCBI Taxonomy" id="456999"/>
    <lineage>
        <taxon>Eukaryota</taxon>
        <taxon>Fungi</taxon>
        <taxon>Dikarya</taxon>
        <taxon>Basidiomycota</taxon>
        <taxon>Agaricomycotina</taxon>
        <taxon>Agaricomycetes</taxon>
        <taxon>Cantharellales</taxon>
        <taxon>Ceratobasidiaceae</taxon>
        <taxon>Rhizoctonia</taxon>
    </lineage>
</organism>
<dbReference type="Proteomes" id="UP000602905">
    <property type="component" value="Unassembled WGS sequence"/>
</dbReference>
<evidence type="ECO:0000313" key="4">
    <source>
        <dbReference type="Proteomes" id="UP000602905"/>
    </source>
</evidence>
<feature type="coiled-coil region" evidence="1">
    <location>
        <begin position="276"/>
        <end position="332"/>
    </location>
</feature>
<feature type="compositionally biased region" description="Low complexity" evidence="2">
    <location>
        <begin position="1"/>
        <end position="15"/>
    </location>
</feature>
<feature type="non-terminal residue" evidence="3">
    <location>
        <position position="1"/>
    </location>
</feature>
<dbReference type="Gene3D" id="3.40.50.300">
    <property type="entry name" value="P-loop containing nucleotide triphosphate hydrolases"/>
    <property type="match status" value="1"/>
</dbReference>
<feature type="compositionally biased region" description="Polar residues" evidence="2">
    <location>
        <begin position="16"/>
        <end position="26"/>
    </location>
</feature>
<feature type="region of interest" description="Disordered" evidence="2">
    <location>
        <begin position="1"/>
        <end position="57"/>
    </location>
</feature>
<feature type="compositionally biased region" description="Basic and acidic residues" evidence="2">
    <location>
        <begin position="36"/>
        <end position="57"/>
    </location>
</feature>
<dbReference type="SUPFAM" id="SSF52540">
    <property type="entry name" value="P-loop containing nucleoside triphosphate hydrolases"/>
    <property type="match status" value="1"/>
</dbReference>
<keyword evidence="1" id="KW-0175">Coiled coil</keyword>